<evidence type="ECO:0008006" key="5">
    <source>
        <dbReference type="Google" id="ProtNLM"/>
    </source>
</evidence>
<organism evidence="3 4">
    <name type="scientific">Cupriavidus agavae</name>
    <dbReference type="NCBI Taxonomy" id="1001822"/>
    <lineage>
        <taxon>Bacteria</taxon>
        <taxon>Pseudomonadati</taxon>
        <taxon>Pseudomonadota</taxon>
        <taxon>Betaproteobacteria</taxon>
        <taxon>Burkholderiales</taxon>
        <taxon>Burkholderiaceae</taxon>
        <taxon>Cupriavidus</taxon>
    </lineage>
</organism>
<dbReference type="InterPro" id="IPR040761">
    <property type="entry name" value="Tli4_N"/>
</dbReference>
<sequence>MKENPVIANLRPWCVGRLVFDRPAESRVYSERYGYAGSAIEFKPDVSLQGFQRLMEVRERELRAQKRTRLIPYREKIEKGLKSIFVETEIPLLQLMASPSPTSRIFVHKKDAHRVDAAYEQEGYIHVGTNLLTLKTLVGAEEERILRRDTAWYRETTPRDDWTVPTGRGFCVKGALIGGAPVSTESLTQASTLPSDGPAALIIKMRSSLDIDQQVSLVKSLPDLRRRLEGGGLFGKVRILRSGKRQFAGMEAEEVLLATRESGVELFRFYLIAPGVEGDRARPYTEVQMQLGSKPRDDFPPAQATSAVDEAGALQAWDILLGSFRLRPGAL</sequence>
<evidence type="ECO:0000259" key="1">
    <source>
        <dbReference type="Pfam" id="PF18426"/>
    </source>
</evidence>
<dbReference type="Pfam" id="PF18426">
    <property type="entry name" value="Tli4_C"/>
    <property type="match status" value="1"/>
</dbReference>
<evidence type="ECO:0000313" key="4">
    <source>
        <dbReference type="Proteomes" id="UP000291078"/>
    </source>
</evidence>
<dbReference type="InterPro" id="IPR041290">
    <property type="entry name" value="Tli4_C"/>
</dbReference>
<evidence type="ECO:0000313" key="3">
    <source>
        <dbReference type="EMBL" id="RZT36424.1"/>
    </source>
</evidence>
<accession>A0A4Q7RS33</accession>
<feature type="domain" description="Tle cognate immunity protein 4 N-terminal" evidence="2">
    <location>
        <begin position="11"/>
        <end position="143"/>
    </location>
</feature>
<dbReference type="Pfam" id="PF18443">
    <property type="entry name" value="Tli4_N"/>
    <property type="match status" value="1"/>
</dbReference>
<evidence type="ECO:0000259" key="2">
    <source>
        <dbReference type="Pfam" id="PF18443"/>
    </source>
</evidence>
<dbReference type="Proteomes" id="UP000291078">
    <property type="component" value="Unassembled WGS sequence"/>
</dbReference>
<dbReference type="RefSeq" id="WP_130392702.1">
    <property type="nucleotide sequence ID" value="NZ_SGXM01000005.1"/>
</dbReference>
<comment type="caution">
    <text evidence="3">The sequence shown here is derived from an EMBL/GenBank/DDBJ whole genome shotgun (WGS) entry which is preliminary data.</text>
</comment>
<feature type="domain" description="Tle cognate immunity protein 4 C-terminal" evidence="1">
    <location>
        <begin position="164"/>
        <end position="329"/>
    </location>
</feature>
<proteinExistence type="predicted"/>
<dbReference type="AlphaFoldDB" id="A0A4Q7RS33"/>
<reference evidence="3 4" key="1">
    <citation type="journal article" date="2015" name="Stand. Genomic Sci.">
        <title>Genomic Encyclopedia of Bacterial and Archaeal Type Strains, Phase III: the genomes of soil and plant-associated and newly described type strains.</title>
        <authorList>
            <person name="Whitman W.B."/>
            <person name="Woyke T."/>
            <person name="Klenk H.P."/>
            <person name="Zhou Y."/>
            <person name="Lilburn T.G."/>
            <person name="Beck B.J."/>
            <person name="De Vos P."/>
            <person name="Vandamme P."/>
            <person name="Eisen J.A."/>
            <person name="Garrity G."/>
            <person name="Hugenholtz P."/>
            <person name="Kyrpides N.C."/>
        </authorList>
    </citation>
    <scope>NUCLEOTIDE SEQUENCE [LARGE SCALE GENOMIC DNA]</scope>
    <source>
        <strain evidence="3 4">ASC-9842</strain>
    </source>
</reference>
<protein>
    <recommendedName>
        <fullName evidence="5">Tle cognate immunity protein 4 C-terminal domain-containing protein</fullName>
    </recommendedName>
</protein>
<dbReference type="EMBL" id="SGXM01000005">
    <property type="protein sequence ID" value="RZT36424.1"/>
    <property type="molecule type" value="Genomic_DNA"/>
</dbReference>
<keyword evidence="4" id="KW-1185">Reference proteome</keyword>
<name>A0A4Q7RS33_9BURK</name>
<gene>
    <name evidence="3" type="ORF">EV147_3744</name>
</gene>